<dbReference type="InterPro" id="IPR050980">
    <property type="entry name" value="2C_sensor_his_kinase"/>
</dbReference>
<dbReference type="PANTHER" id="PTHR44936:SF9">
    <property type="entry name" value="SENSOR PROTEIN CREC"/>
    <property type="match status" value="1"/>
</dbReference>
<evidence type="ECO:0000256" key="9">
    <source>
        <dbReference type="SAM" id="Phobius"/>
    </source>
</evidence>
<dbReference type="GO" id="GO:0005886">
    <property type="term" value="C:plasma membrane"/>
    <property type="evidence" value="ECO:0007669"/>
    <property type="project" value="UniProtKB-SubCell"/>
</dbReference>
<feature type="transmembrane region" description="Helical" evidence="9">
    <location>
        <begin position="233"/>
        <end position="255"/>
    </location>
</feature>
<geneLocation type="plasmid" evidence="13">
    <name>pthaf100_a</name>
</geneLocation>
<organism evidence="12 13">
    <name type="scientific">Vibrio aquimaris</name>
    <dbReference type="NCBI Taxonomy" id="2587862"/>
    <lineage>
        <taxon>Bacteria</taxon>
        <taxon>Pseudomonadati</taxon>
        <taxon>Pseudomonadota</taxon>
        <taxon>Gammaproteobacteria</taxon>
        <taxon>Vibrionales</taxon>
        <taxon>Vibrionaceae</taxon>
        <taxon>Vibrio</taxon>
    </lineage>
</organism>
<comment type="subcellular location">
    <subcellularLocation>
        <location evidence="2">Cell membrane</location>
        <topology evidence="2">Multi-pass membrane protein</topology>
    </subcellularLocation>
</comment>
<comment type="catalytic activity">
    <reaction evidence="1">
        <text>ATP + protein L-histidine = ADP + protein N-phospho-L-histidine.</text>
        <dbReference type="EC" id="2.7.13.3"/>
    </reaction>
</comment>
<feature type="chain" id="PRO_5024936320" description="histidine kinase" evidence="10">
    <location>
        <begin position="21"/>
        <end position="462"/>
    </location>
</feature>
<reference evidence="12 13" key="1">
    <citation type="submission" date="2019-10" db="EMBL/GenBank/DDBJ databases">
        <title>Complete genome sequence of Vibrio sp. strain THAF100, isolated from non-filtered water from the water column of tank 6 of a marine aquarium containing stony-coral fragments. Water maintained at 26 degree C.</title>
        <authorList>
            <person name="Ruckert C."/>
            <person name="Franco A."/>
            <person name="Kalinowski J."/>
            <person name="Glaeser S."/>
        </authorList>
    </citation>
    <scope>NUCLEOTIDE SEQUENCE [LARGE SCALE GENOMIC DNA]</scope>
    <source>
        <strain evidence="12 13">THAF100</strain>
        <plasmid evidence="13">pthaf100_a</plasmid>
    </source>
</reference>
<dbReference type="SMART" id="SM00387">
    <property type="entry name" value="HATPase_c"/>
    <property type="match status" value="1"/>
</dbReference>
<proteinExistence type="predicted"/>
<keyword evidence="9" id="KW-0812">Transmembrane</keyword>
<keyword evidence="9" id="KW-1133">Transmembrane helix</keyword>
<keyword evidence="7" id="KW-0418">Kinase</keyword>
<dbReference type="GO" id="GO:0000155">
    <property type="term" value="F:phosphorelay sensor kinase activity"/>
    <property type="evidence" value="ECO:0007669"/>
    <property type="project" value="InterPro"/>
</dbReference>
<keyword evidence="6 12" id="KW-0808">Transferase</keyword>
<name>A0A5P9CQX9_9VIBR</name>
<keyword evidence="12" id="KW-0614">Plasmid</keyword>
<dbReference type="SUPFAM" id="SSF55874">
    <property type="entry name" value="ATPase domain of HSP90 chaperone/DNA topoisomerase II/histidine kinase"/>
    <property type="match status" value="1"/>
</dbReference>
<dbReference type="AlphaFoldDB" id="A0A5P9CQX9"/>
<dbReference type="InterPro" id="IPR036097">
    <property type="entry name" value="HisK_dim/P_sf"/>
</dbReference>
<dbReference type="KEGG" id="vaq:FIV01_16810"/>
<evidence type="ECO:0000256" key="4">
    <source>
        <dbReference type="ARBA" id="ARBA00022475"/>
    </source>
</evidence>
<keyword evidence="8" id="KW-0902">Two-component regulatory system</keyword>
<dbReference type="EMBL" id="CP045351">
    <property type="protein sequence ID" value="QFT28052.1"/>
    <property type="molecule type" value="Genomic_DNA"/>
</dbReference>
<dbReference type="InterPro" id="IPR003661">
    <property type="entry name" value="HisK_dim/P_dom"/>
</dbReference>
<keyword evidence="13" id="KW-1185">Reference proteome</keyword>
<keyword evidence="5" id="KW-0597">Phosphoprotein</keyword>
<feature type="domain" description="Histidine kinase" evidence="11">
    <location>
        <begin position="270"/>
        <end position="462"/>
    </location>
</feature>
<dbReference type="RefSeq" id="WP_152432100.1">
    <property type="nucleotide sequence ID" value="NZ_CBCSDK010000008.1"/>
</dbReference>
<evidence type="ECO:0000313" key="12">
    <source>
        <dbReference type="EMBL" id="QFT28052.1"/>
    </source>
</evidence>
<keyword evidence="4" id="KW-1003">Cell membrane</keyword>
<evidence type="ECO:0000256" key="6">
    <source>
        <dbReference type="ARBA" id="ARBA00022679"/>
    </source>
</evidence>
<keyword evidence="10" id="KW-0732">Signal</keyword>
<evidence type="ECO:0000256" key="8">
    <source>
        <dbReference type="ARBA" id="ARBA00023012"/>
    </source>
</evidence>
<dbReference type="InterPro" id="IPR003594">
    <property type="entry name" value="HATPase_dom"/>
</dbReference>
<protein>
    <recommendedName>
        <fullName evidence="3">histidine kinase</fullName>
        <ecNumber evidence="3">2.7.13.3</ecNumber>
    </recommendedName>
</protein>
<feature type="signal peptide" evidence="10">
    <location>
        <begin position="1"/>
        <end position="20"/>
    </location>
</feature>
<evidence type="ECO:0000256" key="7">
    <source>
        <dbReference type="ARBA" id="ARBA00022777"/>
    </source>
</evidence>
<evidence type="ECO:0000256" key="1">
    <source>
        <dbReference type="ARBA" id="ARBA00000085"/>
    </source>
</evidence>
<sequence length="462" mass="53520" precursor="true">MRAFHLKILFTALFPCVCLAANIQEQWQSFYQRNWQTGSLIVTAEQFNLFLPKLLRANARYPNFSRYTWEDIQFLYDVSKTCQTISPVQTHLLAATEFELALCNNQPIDDTWFLTHDPIHPAGGSFLERYLSTKSNVTPSDNLLQYLTLYDPRHPLHKPLSTLSIEGREALFNGYQAWMENDTLWLSAEQGWKAISSSTWRPIAHELNIKFTGPSCELRYSNLCISQQNNNLLLQRFIIVSISVILLFIFGRGVYFKRQQNREKRFILQLLTHELRTPITSLGLTVEMLRDQFEQLTEETQQVVWRLVSDHQRLAQLTESSKVYLSTHNSHQLLEQSAYIRDWLDHMCEKHSVAYHLNQDRELSLPYYWLSICLDNLVRNAKQHGKGDILVSVTLTDKLKIEVSDQGDFPSAISRFITGAINKPNSDNMGMGLSIVRHLITMMGGKLKIYRHPTRCILVLPL</sequence>
<dbReference type="Pfam" id="PF11884">
    <property type="entry name" value="DUF3404"/>
    <property type="match status" value="1"/>
</dbReference>
<dbReference type="Gene3D" id="1.10.287.130">
    <property type="match status" value="1"/>
</dbReference>
<dbReference type="CDD" id="cd00082">
    <property type="entry name" value="HisKA"/>
    <property type="match status" value="1"/>
</dbReference>
<dbReference type="Pfam" id="PF02518">
    <property type="entry name" value="HATPase_c"/>
    <property type="match status" value="1"/>
</dbReference>
<dbReference type="EC" id="2.7.13.3" evidence="3"/>
<dbReference type="InterPro" id="IPR005467">
    <property type="entry name" value="His_kinase_dom"/>
</dbReference>
<keyword evidence="9" id="KW-0472">Membrane</keyword>
<gene>
    <name evidence="12" type="primary">phoR2</name>
    <name evidence="12" type="ORF">FIV01_16810</name>
</gene>
<dbReference type="Proteomes" id="UP000326936">
    <property type="component" value="Plasmid pTHAF100_a"/>
</dbReference>
<evidence type="ECO:0000256" key="2">
    <source>
        <dbReference type="ARBA" id="ARBA00004651"/>
    </source>
</evidence>
<dbReference type="PANTHER" id="PTHR44936">
    <property type="entry name" value="SENSOR PROTEIN CREC"/>
    <property type="match status" value="1"/>
</dbReference>
<evidence type="ECO:0000256" key="5">
    <source>
        <dbReference type="ARBA" id="ARBA00022553"/>
    </source>
</evidence>
<evidence type="ECO:0000313" key="13">
    <source>
        <dbReference type="Proteomes" id="UP000326936"/>
    </source>
</evidence>
<evidence type="ECO:0000259" key="11">
    <source>
        <dbReference type="PROSITE" id="PS50109"/>
    </source>
</evidence>
<dbReference type="InterPro" id="IPR036890">
    <property type="entry name" value="HATPase_C_sf"/>
</dbReference>
<dbReference type="SUPFAM" id="SSF47384">
    <property type="entry name" value="Homodimeric domain of signal transducing histidine kinase"/>
    <property type="match status" value="1"/>
</dbReference>
<evidence type="ECO:0000256" key="10">
    <source>
        <dbReference type="SAM" id="SignalP"/>
    </source>
</evidence>
<dbReference type="OrthoDB" id="5593498at2"/>
<evidence type="ECO:0000256" key="3">
    <source>
        <dbReference type="ARBA" id="ARBA00012438"/>
    </source>
</evidence>
<accession>A0A5P9CQX9</accession>
<dbReference type="Gene3D" id="3.30.565.10">
    <property type="entry name" value="Histidine kinase-like ATPase, C-terminal domain"/>
    <property type="match status" value="1"/>
</dbReference>
<dbReference type="PROSITE" id="PS50109">
    <property type="entry name" value="HIS_KIN"/>
    <property type="match status" value="1"/>
</dbReference>
<dbReference type="SMART" id="SM00388">
    <property type="entry name" value="HisKA"/>
    <property type="match status" value="1"/>
</dbReference>
<dbReference type="InterPro" id="IPR021821">
    <property type="entry name" value="VxrA_SD"/>
</dbReference>